<evidence type="ECO:0000256" key="2">
    <source>
        <dbReference type="ARBA" id="ARBA00022553"/>
    </source>
</evidence>
<evidence type="ECO:0000256" key="5">
    <source>
        <dbReference type="ARBA" id="ARBA00022982"/>
    </source>
</evidence>
<keyword evidence="2 6" id="KW-0597">Phosphoprotein</keyword>
<dbReference type="GO" id="GO:0005886">
    <property type="term" value="C:plasma membrane"/>
    <property type="evidence" value="ECO:0007669"/>
    <property type="project" value="UniProtKB-SubCell"/>
</dbReference>
<dbReference type="PANTHER" id="PTHR36118:SF1">
    <property type="entry name" value="ION-TRANSLOCATING OXIDOREDUCTASE COMPLEX SUBUNIT G"/>
    <property type="match status" value="1"/>
</dbReference>
<keyword evidence="4 6" id="KW-0288">FMN</keyword>
<comment type="cofactor">
    <cofactor evidence="6">
        <name>FMN</name>
        <dbReference type="ChEBI" id="CHEBI:58210"/>
    </cofactor>
</comment>
<evidence type="ECO:0000256" key="4">
    <source>
        <dbReference type="ARBA" id="ARBA00022643"/>
    </source>
</evidence>
<dbReference type="GO" id="GO:0010181">
    <property type="term" value="F:FMN binding"/>
    <property type="evidence" value="ECO:0007669"/>
    <property type="project" value="InterPro"/>
</dbReference>
<keyword evidence="6" id="KW-1278">Translocase</keyword>
<keyword evidence="6" id="KW-0812">Transmembrane</keyword>
<dbReference type="NCBIfam" id="NF002519">
    <property type="entry name" value="PRK01908.1"/>
    <property type="match status" value="1"/>
</dbReference>
<comment type="subcellular location">
    <subcellularLocation>
        <location evidence="6">Cell inner membrane</location>
        <topology evidence="6">Single-pass membrane protein</topology>
    </subcellularLocation>
</comment>
<feature type="domain" description="FMN-binding" evidence="7">
    <location>
        <begin position="106"/>
        <end position="196"/>
    </location>
</feature>
<dbReference type="SMART" id="SM00900">
    <property type="entry name" value="FMN_bind"/>
    <property type="match status" value="1"/>
</dbReference>
<dbReference type="InterPro" id="IPR010209">
    <property type="entry name" value="Ion_transpt_RnfG/RsxG"/>
</dbReference>
<evidence type="ECO:0000259" key="7">
    <source>
        <dbReference type="SMART" id="SM00900"/>
    </source>
</evidence>
<comment type="similarity">
    <text evidence="6">Belongs to the RnfG family.</text>
</comment>
<dbReference type="Proteomes" id="UP000197424">
    <property type="component" value="Chromosome"/>
</dbReference>
<dbReference type="Pfam" id="PF04205">
    <property type="entry name" value="FMN_bind"/>
    <property type="match status" value="1"/>
</dbReference>
<comment type="subunit">
    <text evidence="6">The complex is composed of six subunits: RnfA, RnfB, RnfC, RnfD, RnfE and RnfG.</text>
</comment>
<keyword evidence="6" id="KW-1003">Cell membrane</keyword>
<comment type="function">
    <text evidence="6">Part of a membrane-bound complex that couples electron transfer with translocation of ions across the membrane.</text>
</comment>
<evidence type="ECO:0000313" key="8">
    <source>
        <dbReference type="EMBL" id="ASJ24211.1"/>
    </source>
</evidence>
<evidence type="ECO:0000256" key="3">
    <source>
        <dbReference type="ARBA" id="ARBA00022630"/>
    </source>
</evidence>
<dbReference type="AlphaFoldDB" id="A0A248LIA5"/>
<dbReference type="InterPro" id="IPR007329">
    <property type="entry name" value="FMN-bd"/>
</dbReference>
<feature type="modified residue" description="FMN phosphoryl threonine" evidence="6">
    <location>
        <position position="179"/>
    </location>
</feature>
<dbReference type="GO" id="GO:0022900">
    <property type="term" value="P:electron transport chain"/>
    <property type="evidence" value="ECO:0007669"/>
    <property type="project" value="UniProtKB-UniRule"/>
</dbReference>
<protein>
    <recommendedName>
        <fullName evidence="6">Ion-translocating oxidoreductase complex subunit G</fullName>
        <ecNumber evidence="6">7.-.-.-</ecNumber>
    </recommendedName>
    <alternativeName>
        <fullName evidence="6">Rnf electron transport complex subunit G</fullName>
    </alternativeName>
</protein>
<dbReference type="HAMAP" id="MF_00479">
    <property type="entry name" value="RsxG_RnfG"/>
    <property type="match status" value="1"/>
</dbReference>
<sequence>MNDTLREARNSALTLLAFAVIATALMAGVYALTYKTVRANEERAKLAVVAQTLVPGSYDNNPAQDALLLSAEQAARLDNDGPSQVFVAKQAGKAVGWVFESTAPNGYGGKIRLLVGIDRDGRVAGVRVVSHKETPGLGDYIDIGKSDWIKGFDGQSLERPDAWRVRKDGGQFDYMAGATITPRAVVAAVARTLAFFHDYRAELAGSTR</sequence>
<accession>A0A248LIA5</accession>
<dbReference type="RefSeq" id="WP_088860593.1">
    <property type="nucleotide sequence ID" value="NZ_CP022115.1"/>
</dbReference>
<dbReference type="GO" id="GO:0009055">
    <property type="term" value="F:electron transfer activity"/>
    <property type="evidence" value="ECO:0007669"/>
    <property type="project" value="InterPro"/>
</dbReference>
<keyword evidence="6" id="KW-1133">Transmembrane helix</keyword>
<reference evidence="9" key="1">
    <citation type="submission" date="2017-06" db="EMBL/GenBank/DDBJ databases">
        <title>Whole genome sequence of Laribacter hongkongensis LHGZ1.</title>
        <authorList>
            <person name="Chen D."/>
            <person name="Wu H."/>
            <person name="Chen J."/>
        </authorList>
    </citation>
    <scope>NUCLEOTIDE SEQUENCE [LARGE SCALE GENOMIC DNA]</scope>
    <source>
        <strain evidence="9">LHGZ1</strain>
    </source>
</reference>
<dbReference type="NCBIfam" id="TIGR01947">
    <property type="entry name" value="rnfG"/>
    <property type="match status" value="1"/>
</dbReference>
<dbReference type="PANTHER" id="PTHR36118">
    <property type="entry name" value="ION-TRANSLOCATING OXIDOREDUCTASE COMPLEX SUBUNIT G"/>
    <property type="match status" value="1"/>
</dbReference>
<organism evidence="8 9">
    <name type="scientific">Laribacter hongkongensis</name>
    <dbReference type="NCBI Taxonomy" id="168471"/>
    <lineage>
        <taxon>Bacteria</taxon>
        <taxon>Pseudomonadati</taxon>
        <taxon>Pseudomonadota</taxon>
        <taxon>Betaproteobacteria</taxon>
        <taxon>Neisseriales</taxon>
        <taxon>Aquaspirillaceae</taxon>
        <taxon>Laribacter</taxon>
    </lineage>
</organism>
<evidence type="ECO:0000256" key="1">
    <source>
        <dbReference type="ARBA" id="ARBA00022448"/>
    </source>
</evidence>
<proteinExistence type="inferred from homology"/>
<dbReference type="EMBL" id="CP022115">
    <property type="protein sequence ID" value="ASJ24211.1"/>
    <property type="molecule type" value="Genomic_DNA"/>
</dbReference>
<keyword evidence="3 6" id="KW-0285">Flavoprotein</keyword>
<keyword evidence="6" id="KW-0997">Cell inner membrane</keyword>
<dbReference type="PIRSF" id="PIRSF006091">
    <property type="entry name" value="E_trnsport_RnfG"/>
    <property type="match status" value="1"/>
</dbReference>
<keyword evidence="6" id="KW-0472">Membrane</keyword>
<evidence type="ECO:0000313" key="9">
    <source>
        <dbReference type="Proteomes" id="UP000197424"/>
    </source>
</evidence>
<name>A0A248LIA5_9NEIS</name>
<dbReference type="EC" id="7.-.-.-" evidence="6"/>
<dbReference type="OrthoDB" id="9784165at2"/>
<evidence type="ECO:0000256" key="6">
    <source>
        <dbReference type="HAMAP-Rule" id="MF_00479"/>
    </source>
</evidence>
<gene>
    <name evidence="6" type="primary">rnfG</name>
    <name evidence="8" type="ORF">LHGZ1_1380</name>
</gene>
<keyword evidence="5 6" id="KW-0249">Electron transport</keyword>
<keyword evidence="1 6" id="KW-0813">Transport</keyword>